<dbReference type="GO" id="GO:0004650">
    <property type="term" value="F:polygalacturonase activity"/>
    <property type="evidence" value="ECO:0007669"/>
    <property type="project" value="InterPro"/>
</dbReference>
<dbReference type="Proteomes" id="UP000828251">
    <property type="component" value="Unassembled WGS sequence"/>
</dbReference>
<sequence>MMKFTRPFHGIILILFVMLAINSTSATTKYNVLSFGAKPNGKTDSTKAFLMAWEAACSSSDSTMIYVPKGRYLLGSMAFKGGCKSPQITIRIDGTLVAPQDYRVLGKSTDWLKFEGVNGVSILGGALDAKGPSLWACKASHSNCPSGATTLSFTNSKNIRIRRLLSLNSQMFHIVINGCENVHVQGVRIIAAGDSPNTDGIHVQLSKNVNIIKCSIKTGDDCISIGPGTKNLWVEQVTCGPGHGISIGSLAKDLKEEGVQNVTIRKTTFMGTQNGLRIKSWARPSTGFVQGVRFLDSLMKNVQNPIVIDQNYCPHNLNCPNQVSGIKIKDIIYEGIRGTSSTQVAIKFDCSPKNPCTGIRLQNVNLSYLNKPAQSSCSNVHGKALNLVRPETINSTSALTKYNVLNFGAKPNGKTDSTKAFLMAWKAACASADSTIIYVPKGRYLLGSMAFQGGCKSPQIIFRIDGTLVAPQDYRVLGKSTDWLSFEGVNGVSILGGALDAKGPSLWACKASHSNCPSGATTLSFTNSKNIKIHSLLSLNSQMFHIVINGCENVNVQGVRIIAAGNSPNTDGIHVQLSKNVNIIKCSIKTGDDCISIGPGTKNLWVEQVTCGPGHGISIGSLAKDLKEEGVQNITVKKTIFLGTQNGLRIKSWARPSTGFVQGIRFMDSLMVNVQNPIVIDQNYCPHNLNCPNQVSGIKIKDIIYEGIRGTSSTQVAIKFDCSPRNPCTGIRLQNINLSYLNKPAQSSCSNVRGKALNLVQPETINSTSALTKYNVLNFGAKPNGKTDSTKAFLMAWKAACASADSTIIYVPKGRYLLGSMAFQGGCKSPQIIFRINGTLVAPQDYRVLGKSTDWLSFEGVNGVSILGGALDAKGPSLWACKASHSNCPSGATTLSFTNSKNIRIHSLLSLNSQMFHIVINGCENVNVQGVRIIAAGDSPTPMASMSNYLRIIGSLAKDLKEEGVQNITVKKTIFLGTQNGLRIKSWARPSTGFVQGVRFMDSLMVNVQNPIVIDQNYCPHNLNCPNQVSGIKIKDIIYENIRGTSSTQVAIKFDCSSKNPCTEIRLQNVNLSYLNKSAQSSCSNVRGKALNLVRPESCL</sequence>
<dbReference type="OrthoDB" id="187139at2759"/>
<feature type="signal peptide" evidence="9">
    <location>
        <begin position="1"/>
        <end position="26"/>
    </location>
</feature>
<dbReference type="SMART" id="SM00710">
    <property type="entry name" value="PbH1"/>
    <property type="match status" value="10"/>
</dbReference>
<dbReference type="EMBL" id="JAIQCV010000013">
    <property type="protein sequence ID" value="KAH1030371.1"/>
    <property type="molecule type" value="Genomic_DNA"/>
</dbReference>
<dbReference type="FunFam" id="2.160.20.10:FF:000016">
    <property type="entry name" value="Polygalacturonase 7"/>
    <property type="match status" value="2"/>
</dbReference>
<feature type="chain" id="PRO_5038994491" description="Polygalacturonase" evidence="9">
    <location>
        <begin position="27"/>
        <end position="1100"/>
    </location>
</feature>
<organism evidence="10 11">
    <name type="scientific">Gossypium stocksii</name>
    <dbReference type="NCBI Taxonomy" id="47602"/>
    <lineage>
        <taxon>Eukaryota</taxon>
        <taxon>Viridiplantae</taxon>
        <taxon>Streptophyta</taxon>
        <taxon>Embryophyta</taxon>
        <taxon>Tracheophyta</taxon>
        <taxon>Spermatophyta</taxon>
        <taxon>Magnoliopsida</taxon>
        <taxon>eudicotyledons</taxon>
        <taxon>Gunneridae</taxon>
        <taxon>Pentapetalae</taxon>
        <taxon>rosids</taxon>
        <taxon>malvids</taxon>
        <taxon>Malvales</taxon>
        <taxon>Malvaceae</taxon>
        <taxon>Malvoideae</taxon>
        <taxon>Gossypium</taxon>
    </lineage>
</organism>
<keyword evidence="5 8" id="KW-0378">Hydrolase</keyword>
<dbReference type="InterPro" id="IPR011050">
    <property type="entry name" value="Pectin_lyase_fold/virulence"/>
</dbReference>
<comment type="caution">
    <text evidence="10">The sequence shown here is derived from an EMBL/GenBank/DDBJ whole genome shotgun (WGS) entry which is preliminary data.</text>
</comment>
<keyword evidence="9" id="KW-0732">Signal</keyword>
<accession>A0A9D3U5N6</accession>
<evidence type="ECO:0008006" key="12">
    <source>
        <dbReference type="Google" id="ProtNLM"/>
    </source>
</evidence>
<keyword evidence="3" id="KW-0134">Cell wall</keyword>
<comment type="similarity">
    <text evidence="2 8">Belongs to the glycosyl hydrolase 28 family.</text>
</comment>
<dbReference type="FunFam" id="2.160.20.10:FF:000111">
    <property type="entry name" value="Pectin lyase-like superfamily protein"/>
    <property type="match status" value="1"/>
</dbReference>
<evidence type="ECO:0000256" key="1">
    <source>
        <dbReference type="ARBA" id="ARBA00004191"/>
    </source>
</evidence>
<evidence type="ECO:0000256" key="8">
    <source>
        <dbReference type="RuleBase" id="RU361169"/>
    </source>
</evidence>
<evidence type="ECO:0000256" key="6">
    <source>
        <dbReference type="ARBA" id="ARBA00023295"/>
    </source>
</evidence>
<keyword evidence="11" id="KW-1185">Reference proteome</keyword>
<dbReference type="PANTHER" id="PTHR31375">
    <property type="match status" value="1"/>
</dbReference>
<gene>
    <name evidence="10" type="ORF">J1N35_042545</name>
</gene>
<dbReference type="InterPro" id="IPR000743">
    <property type="entry name" value="Glyco_hydro_28"/>
</dbReference>
<evidence type="ECO:0000313" key="10">
    <source>
        <dbReference type="EMBL" id="KAH1030371.1"/>
    </source>
</evidence>
<dbReference type="AlphaFoldDB" id="A0A9D3U5N6"/>
<evidence type="ECO:0000313" key="11">
    <source>
        <dbReference type="Proteomes" id="UP000828251"/>
    </source>
</evidence>
<dbReference type="GO" id="GO:0071555">
    <property type="term" value="P:cell wall organization"/>
    <property type="evidence" value="ECO:0007669"/>
    <property type="project" value="UniProtKB-KW"/>
</dbReference>
<evidence type="ECO:0000256" key="7">
    <source>
        <dbReference type="ARBA" id="ARBA00023316"/>
    </source>
</evidence>
<name>A0A9D3U5N6_9ROSI</name>
<evidence type="ECO:0000256" key="9">
    <source>
        <dbReference type="SAM" id="SignalP"/>
    </source>
</evidence>
<dbReference type="Gene3D" id="2.160.20.10">
    <property type="entry name" value="Single-stranded right-handed beta-helix, Pectin lyase-like"/>
    <property type="match status" value="4"/>
</dbReference>
<keyword evidence="7" id="KW-0961">Cell wall biogenesis/degradation</keyword>
<evidence type="ECO:0000256" key="2">
    <source>
        <dbReference type="ARBA" id="ARBA00008834"/>
    </source>
</evidence>
<dbReference type="GO" id="GO:0005975">
    <property type="term" value="P:carbohydrate metabolic process"/>
    <property type="evidence" value="ECO:0007669"/>
    <property type="project" value="InterPro"/>
</dbReference>
<evidence type="ECO:0000256" key="4">
    <source>
        <dbReference type="ARBA" id="ARBA00022525"/>
    </source>
</evidence>
<evidence type="ECO:0000256" key="5">
    <source>
        <dbReference type="ARBA" id="ARBA00022801"/>
    </source>
</evidence>
<proteinExistence type="inferred from homology"/>
<keyword evidence="6 8" id="KW-0326">Glycosidase</keyword>
<evidence type="ECO:0000256" key="3">
    <source>
        <dbReference type="ARBA" id="ARBA00022512"/>
    </source>
</evidence>
<dbReference type="SUPFAM" id="SSF51126">
    <property type="entry name" value="Pectin lyase-like"/>
    <property type="match status" value="3"/>
</dbReference>
<protein>
    <recommendedName>
        <fullName evidence="12">Polygalacturonase</fullName>
    </recommendedName>
</protein>
<dbReference type="InterPro" id="IPR006626">
    <property type="entry name" value="PbH1"/>
</dbReference>
<dbReference type="Pfam" id="PF00295">
    <property type="entry name" value="Glyco_hydro_28"/>
    <property type="match status" value="4"/>
</dbReference>
<reference evidence="10 11" key="1">
    <citation type="journal article" date="2021" name="Plant Biotechnol. J.">
        <title>Multi-omics assisted identification of the key and species-specific regulatory components of drought-tolerant mechanisms in Gossypium stocksii.</title>
        <authorList>
            <person name="Yu D."/>
            <person name="Ke L."/>
            <person name="Zhang D."/>
            <person name="Wu Y."/>
            <person name="Sun Y."/>
            <person name="Mei J."/>
            <person name="Sun J."/>
            <person name="Sun Y."/>
        </authorList>
    </citation>
    <scope>NUCLEOTIDE SEQUENCE [LARGE SCALE GENOMIC DNA]</scope>
    <source>
        <strain evidence="11">cv. E1</strain>
        <tissue evidence="10">Leaf</tissue>
    </source>
</reference>
<comment type="subcellular location">
    <subcellularLocation>
        <location evidence="1">Secreted</location>
        <location evidence="1">Cell wall</location>
    </subcellularLocation>
</comment>
<keyword evidence="4" id="KW-0964">Secreted</keyword>
<dbReference type="InterPro" id="IPR012334">
    <property type="entry name" value="Pectin_lyas_fold"/>
</dbReference>